<dbReference type="AlphaFoldDB" id="A0A9X1YP85"/>
<gene>
    <name evidence="3" type="ORF">LPC04_23210</name>
</gene>
<dbReference type="PANTHER" id="PTHR13847:SF287">
    <property type="entry name" value="FAD-DEPENDENT OXIDOREDUCTASE DOMAIN-CONTAINING PROTEIN 1"/>
    <property type="match status" value="1"/>
</dbReference>
<proteinExistence type="predicted"/>
<dbReference type="Pfam" id="PF01266">
    <property type="entry name" value="DAO"/>
    <property type="match status" value="1"/>
</dbReference>
<dbReference type="RefSeq" id="WP_275684675.1">
    <property type="nucleotide sequence ID" value="NZ_JAJLJH010000009.1"/>
</dbReference>
<protein>
    <submittedName>
        <fullName evidence="3">FAD-binding oxidoreductase</fullName>
    </submittedName>
</protein>
<sequence length="387" mass="41109">MNPKSFDFIVIGAGIAGASMAAHLAQRGRVLLLEGEDQPGYHTTGRSAALFSTIYGNAPVRALSRASRDFLFQPPPGFSDVPLVHPRPTLFFARPDQLALLDELRADADVRAGTRLLDAAEAWQLLPVFRPGFLGGGMIEDASADMDVHAMHQGYLRGARRLGAELVTARPVLAMTRDAGLWRVQVADGHYEAPIVVNAAGAWGDLVARAAGVAPVGLRPLRRTAMVIDAPDGLQPNDWPAAIAADESFYFRPEAGRLLLSPADETPSEPCDAQPDEWDVAVAVDHFERAIGRPVARVLRRWAGLRVFTDDRSPVAGFAPDAPGFFWFVGQGGYGIQMAEGLARAGAALACGEALPATLVAHGVNPDDLSPARASLRAADPSSSSNS</sequence>
<dbReference type="GO" id="GO:0005737">
    <property type="term" value="C:cytoplasm"/>
    <property type="evidence" value="ECO:0007669"/>
    <property type="project" value="TreeGrafter"/>
</dbReference>
<accession>A0A9X1YP85</accession>
<evidence type="ECO:0000313" key="3">
    <source>
        <dbReference type="EMBL" id="MCK9688630.1"/>
    </source>
</evidence>
<organism evidence="3 4">
    <name type="scientific">Scleromatobacter humisilvae</name>
    <dbReference type="NCBI Taxonomy" id="2897159"/>
    <lineage>
        <taxon>Bacteria</taxon>
        <taxon>Pseudomonadati</taxon>
        <taxon>Pseudomonadota</taxon>
        <taxon>Betaproteobacteria</taxon>
        <taxon>Burkholderiales</taxon>
        <taxon>Sphaerotilaceae</taxon>
        <taxon>Scleromatobacter</taxon>
    </lineage>
</organism>
<dbReference type="Gene3D" id="3.50.50.60">
    <property type="entry name" value="FAD/NAD(P)-binding domain"/>
    <property type="match status" value="1"/>
</dbReference>
<dbReference type="Gene3D" id="3.30.9.10">
    <property type="entry name" value="D-Amino Acid Oxidase, subunit A, domain 2"/>
    <property type="match status" value="1"/>
</dbReference>
<dbReference type="GO" id="GO:0016491">
    <property type="term" value="F:oxidoreductase activity"/>
    <property type="evidence" value="ECO:0007669"/>
    <property type="project" value="UniProtKB-KW"/>
</dbReference>
<evidence type="ECO:0000256" key="1">
    <source>
        <dbReference type="ARBA" id="ARBA00023002"/>
    </source>
</evidence>
<dbReference type="InterPro" id="IPR006076">
    <property type="entry name" value="FAD-dep_OxRdtase"/>
</dbReference>
<comment type="caution">
    <text evidence="3">The sequence shown here is derived from an EMBL/GenBank/DDBJ whole genome shotgun (WGS) entry which is preliminary data.</text>
</comment>
<dbReference type="PANTHER" id="PTHR13847">
    <property type="entry name" value="SARCOSINE DEHYDROGENASE-RELATED"/>
    <property type="match status" value="1"/>
</dbReference>
<name>A0A9X1YP85_9BURK</name>
<keyword evidence="1" id="KW-0560">Oxidoreductase</keyword>
<keyword evidence="4" id="KW-1185">Reference proteome</keyword>
<dbReference type="EMBL" id="JAJLJH010000009">
    <property type="protein sequence ID" value="MCK9688630.1"/>
    <property type="molecule type" value="Genomic_DNA"/>
</dbReference>
<feature type="domain" description="FAD dependent oxidoreductase" evidence="2">
    <location>
        <begin position="7"/>
        <end position="348"/>
    </location>
</feature>
<dbReference type="SUPFAM" id="SSF51905">
    <property type="entry name" value="FAD/NAD(P)-binding domain"/>
    <property type="match status" value="1"/>
</dbReference>
<dbReference type="Proteomes" id="UP001139353">
    <property type="component" value="Unassembled WGS sequence"/>
</dbReference>
<evidence type="ECO:0000313" key="4">
    <source>
        <dbReference type="Proteomes" id="UP001139353"/>
    </source>
</evidence>
<dbReference type="InterPro" id="IPR036188">
    <property type="entry name" value="FAD/NAD-bd_sf"/>
</dbReference>
<evidence type="ECO:0000259" key="2">
    <source>
        <dbReference type="Pfam" id="PF01266"/>
    </source>
</evidence>
<reference evidence="3" key="1">
    <citation type="submission" date="2021-11" db="EMBL/GenBank/DDBJ databases">
        <title>BS-T2-15 a new species belonging to the Comamonadaceae family isolated from the soil of a French oak forest.</title>
        <authorList>
            <person name="Mieszkin S."/>
            <person name="Alain K."/>
        </authorList>
    </citation>
    <scope>NUCLEOTIDE SEQUENCE</scope>
    <source>
        <strain evidence="3">BS-T2-15</strain>
    </source>
</reference>